<dbReference type="EMBL" id="QWEG01000008">
    <property type="protein sequence ID" value="RHW38884.1"/>
    <property type="molecule type" value="Genomic_DNA"/>
</dbReference>
<dbReference type="Pfam" id="PF02239">
    <property type="entry name" value="Cytochrom_D1"/>
    <property type="match status" value="1"/>
</dbReference>
<dbReference type="SMART" id="SM00564">
    <property type="entry name" value="PQQ"/>
    <property type="match status" value="3"/>
</dbReference>
<evidence type="ECO:0000256" key="1">
    <source>
        <dbReference type="ARBA" id="ARBA00022729"/>
    </source>
</evidence>
<organism evidence="4 5">
    <name type="scientific">Neobacillus notoginsengisoli</name>
    <dbReference type="NCBI Taxonomy" id="1578198"/>
    <lineage>
        <taxon>Bacteria</taxon>
        <taxon>Bacillati</taxon>
        <taxon>Bacillota</taxon>
        <taxon>Bacilli</taxon>
        <taxon>Bacillales</taxon>
        <taxon>Bacillaceae</taxon>
        <taxon>Neobacillus</taxon>
    </lineage>
</organism>
<keyword evidence="5" id="KW-1185">Reference proteome</keyword>
<dbReference type="Pfam" id="PF21783">
    <property type="entry name" value="YNCE"/>
    <property type="match status" value="1"/>
</dbReference>
<proteinExistence type="predicted"/>
<dbReference type="InterPro" id="IPR011045">
    <property type="entry name" value="N2O_reductase_N"/>
</dbReference>
<evidence type="ECO:0000259" key="3">
    <source>
        <dbReference type="Pfam" id="PF21783"/>
    </source>
</evidence>
<keyword evidence="2" id="KW-0472">Membrane</keyword>
<feature type="transmembrane region" description="Helical" evidence="2">
    <location>
        <begin position="12"/>
        <end position="30"/>
    </location>
</feature>
<dbReference type="InterPro" id="IPR018391">
    <property type="entry name" value="PQQ_b-propeller_rpt"/>
</dbReference>
<dbReference type="InterPro" id="IPR015943">
    <property type="entry name" value="WD40/YVTN_repeat-like_dom_sf"/>
</dbReference>
<sequence>MSNKGGATLNKKLIFFLTAVTAGLLLFIVLNKSVKEIPLAYVPNVDDGTISVIDTKKDKVIETMKVAETLSDGIEASKDGKWVYAGNYKKGELFVIDAKNGKVKKKIKTGKNLHGIDITPNGNYLFLASGDLKEGMEFNYITVIDTKKNEIAKQIQTTSKSPAHIDFSRDGSLAYVSNVMSNDITLIETNSLEIIATIPVGTIPNEVEPSKDDKYLYVANVIDGTVSILDIKKREQIKTIHTGEGTHGLALSLDGKFLYASNRGSNDIVKVDLSNNKIIGKTIVGKTANHVSFVPNSNKLYITNKDSNDLAVVDAESLKVIKKIPVGRTPHEISFSVAK</sequence>
<dbReference type="InterPro" id="IPR048433">
    <property type="entry name" value="YNCE-like_beta-prop"/>
</dbReference>
<feature type="domain" description="YNCE-like beta-propeller" evidence="3">
    <location>
        <begin position="142"/>
        <end position="333"/>
    </location>
</feature>
<gene>
    <name evidence="4" type="ORF">D1B31_12935</name>
</gene>
<dbReference type="AlphaFoldDB" id="A0A417YSB4"/>
<name>A0A417YSB4_9BACI</name>
<keyword evidence="2" id="KW-1133">Transmembrane helix</keyword>
<evidence type="ECO:0000256" key="2">
    <source>
        <dbReference type="SAM" id="Phobius"/>
    </source>
</evidence>
<dbReference type="OrthoDB" id="55891at2"/>
<dbReference type="SUPFAM" id="SSF50974">
    <property type="entry name" value="Nitrous oxide reductase, N-terminal domain"/>
    <property type="match status" value="1"/>
</dbReference>
<accession>A0A417YSB4</accession>
<dbReference type="NCBIfam" id="TIGR02276">
    <property type="entry name" value="beta_rpt_yvtn"/>
    <property type="match status" value="2"/>
</dbReference>
<dbReference type="RefSeq" id="WP_118921218.1">
    <property type="nucleotide sequence ID" value="NZ_QWEG01000008.1"/>
</dbReference>
<comment type="caution">
    <text evidence="4">The sequence shown here is derived from an EMBL/GenBank/DDBJ whole genome shotgun (WGS) entry which is preliminary data.</text>
</comment>
<dbReference type="InterPro" id="IPR011964">
    <property type="entry name" value="YVTN_b-propeller_repeat"/>
</dbReference>
<keyword evidence="1" id="KW-0732">Signal</keyword>
<evidence type="ECO:0000313" key="4">
    <source>
        <dbReference type="EMBL" id="RHW38884.1"/>
    </source>
</evidence>
<dbReference type="Gene3D" id="2.130.10.10">
    <property type="entry name" value="YVTN repeat-like/Quinoprotein amine dehydrogenase"/>
    <property type="match status" value="2"/>
</dbReference>
<dbReference type="PANTHER" id="PTHR47197">
    <property type="entry name" value="PROTEIN NIRF"/>
    <property type="match status" value="1"/>
</dbReference>
<protein>
    <recommendedName>
        <fullName evidence="3">YNCE-like beta-propeller domain-containing protein</fullName>
    </recommendedName>
</protein>
<dbReference type="Proteomes" id="UP000284416">
    <property type="component" value="Unassembled WGS sequence"/>
</dbReference>
<reference evidence="4 5" key="1">
    <citation type="journal article" date="2017" name="Int. J. Syst. Evol. Microbiol.">
        <title>Bacillus notoginsengisoli sp. nov., a novel bacterium isolated from the rhizosphere of Panax notoginseng.</title>
        <authorList>
            <person name="Zhang M.Y."/>
            <person name="Cheng J."/>
            <person name="Cai Y."/>
            <person name="Zhang T.Y."/>
            <person name="Wu Y.Y."/>
            <person name="Manikprabhu D."/>
            <person name="Li W.J."/>
            <person name="Zhang Y.X."/>
        </authorList>
    </citation>
    <scope>NUCLEOTIDE SEQUENCE [LARGE SCALE GENOMIC DNA]</scope>
    <source>
        <strain evidence="4 5">JCM 30743</strain>
    </source>
</reference>
<evidence type="ECO:0000313" key="5">
    <source>
        <dbReference type="Proteomes" id="UP000284416"/>
    </source>
</evidence>
<dbReference type="PANTHER" id="PTHR47197:SF3">
    <property type="entry name" value="DIHYDRO-HEME D1 DEHYDROGENASE"/>
    <property type="match status" value="1"/>
</dbReference>
<keyword evidence="2" id="KW-0812">Transmembrane</keyword>
<dbReference type="InterPro" id="IPR051200">
    <property type="entry name" value="Host-pathogen_enzymatic-act"/>
</dbReference>